<protein>
    <submittedName>
        <fullName evidence="1">Outer membrane beta-barrel domain protein</fullName>
    </submittedName>
</protein>
<dbReference type="SUPFAM" id="SSF103515">
    <property type="entry name" value="Autotransporter"/>
    <property type="match status" value="1"/>
</dbReference>
<dbReference type="Proteomes" id="UP000029558">
    <property type="component" value="Chromosome"/>
</dbReference>
<gene>
    <name evidence="1" type="ORF">KU39_2255</name>
</gene>
<proteinExistence type="predicted"/>
<evidence type="ECO:0000313" key="2">
    <source>
        <dbReference type="Proteomes" id="UP000029558"/>
    </source>
</evidence>
<dbReference type="InterPro" id="IPR036709">
    <property type="entry name" value="Autotransporte_beta_dom_sf"/>
</dbReference>
<accession>A0A1L6TDD6</accession>
<name>A0A1L6TDD6_PISSA</name>
<dbReference type="AlphaFoldDB" id="A0A1L6TDD6"/>
<dbReference type="Gene3D" id="2.40.128.130">
    <property type="entry name" value="Autotransporter beta-domain"/>
    <property type="match status" value="1"/>
</dbReference>
<sequence length="291" mass="32324">MFKKLTYKKSIYFSLFTLLAITFSLKSQTTSASITNKINNNIQANLAGLHISYKETLNGSIFNEEQGNVPGLDISLSKTVKNLYLHANVSLYSGKYTYDGGYSSGGSTVPFSFKYNRPLYNLSGRLGYRIKMNPHLHITPYGEFGYYQWDRHLIAPPVANGIAIDEIYRHYFAGIGAKLDIQIGSRFILSPHASLGSTLNPVMDFSAVEPATHIEDTLALGQKPYYQLGIDMMYLLSDHFSITGFIRYKSFEYGESSTTVVTLAPSTQALAAEPDSVTRLLTFGIGASYNF</sequence>
<evidence type="ECO:0000313" key="1">
    <source>
        <dbReference type="EMBL" id="ALB23435.1"/>
    </source>
</evidence>
<dbReference type="OrthoDB" id="8771740at2"/>
<organism evidence="1 2">
    <name type="scientific">Piscirickettsia salmonis</name>
    <dbReference type="NCBI Taxonomy" id="1238"/>
    <lineage>
        <taxon>Bacteria</taxon>
        <taxon>Pseudomonadati</taxon>
        <taxon>Pseudomonadota</taxon>
        <taxon>Gammaproteobacteria</taxon>
        <taxon>Thiotrichales</taxon>
        <taxon>Piscirickettsiaceae</taxon>
        <taxon>Piscirickettsia</taxon>
    </lineage>
</organism>
<dbReference type="EMBL" id="CP012508">
    <property type="protein sequence ID" value="ALB23435.1"/>
    <property type="molecule type" value="Genomic_DNA"/>
</dbReference>
<reference evidence="1 2" key="1">
    <citation type="journal article" date="2014" name="Genome Announc.">
        <title>Comparative Genome Analysis of Two Isolates of the Fish Pathogen Piscirickettsia salmonis from Different Hosts Reveals Major Differences in Virulence-Associated Secretion Systems.</title>
        <authorList>
            <person name="Bohle H."/>
            <person name="Henriquez P."/>
            <person name="Grothusen H."/>
            <person name="Navas E."/>
            <person name="Sandoval A."/>
            <person name="Bustamante F."/>
            <person name="Bustos P."/>
            <person name="Mancilla M."/>
        </authorList>
    </citation>
    <scope>NUCLEOTIDE SEQUENCE [LARGE SCALE GENOMIC DNA]</scope>
    <source>
        <strain evidence="2">B1-32597</strain>
    </source>
</reference>
<dbReference type="RefSeq" id="WP_027242975.1">
    <property type="nucleotide sequence ID" value="NZ_CP012508.1"/>
</dbReference>